<evidence type="ECO:0000313" key="2">
    <source>
        <dbReference type="Proteomes" id="UP001156905"/>
    </source>
</evidence>
<reference evidence="2" key="1">
    <citation type="journal article" date="2019" name="Int. J. Syst. Evol. Microbiol.">
        <title>The Global Catalogue of Microorganisms (GCM) 10K type strain sequencing project: providing services to taxonomists for standard genome sequencing and annotation.</title>
        <authorList>
            <consortium name="The Broad Institute Genomics Platform"/>
            <consortium name="The Broad Institute Genome Sequencing Center for Infectious Disease"/>
            <person name="Wu L."/>
            <person name="Ma J."/>
        </authorList>
    </citation>
    <scope>NUCLEOTIDE SEQUENCE [LARGE SCALE GENOMIC DNA]</scope>
    <source>
        <strain evidence="2">NBRC 102520</strain>
    </source>
</reference>
<evidence type="ECO:0000313" key="1">
    <source>
        <dbReference type="EMBL" id="GLR90493.1"/>
    </source>
</evidence>
<keyword evidence="2" id="KW-1185">Reference proteome</keyword>
<dbReference type="RefSeq" id="WP_284273432.1">
    <property type="nucleotide sequence ID" value="NZ_BSOW01000034.1"/>
</dbReference>
<gene>
    <name evidence="1" type="ORF">GCM10007857_72080</name>
</gene>
<evidence type="ECO:0008006" key="3">
    <source>
        <dbReference type="Google" id="ProtNLM"/>
    </source>
</evidence>
<name>A0ABQ6B8X2_9BRAD</name>
<organism evidence="1 2">
    <name type="scientific">Bradyrhizobium iriomotense</name>
    <dbReference type="NCBI Taxonomy" id="441950"/>
    <lineage>
        <taxon>Bacteria</taxon>
        <taxon>Pseudomonadati</taxon>
        <taxon>Pseudomonadota</taxon>
        <taxon>Alphaproteobacteria</taxon>
        <taxon>Hyphomicrobiales</taxon>
        <taxon>Nitrobacteraceae</taxon>
        <taxon>Bradyrhizobium</taxon>
    </lineage>
</organism>
<dbReference type="EMBL" id="BSOW01000034">
    <property type="protein sequence ID" value="GLR90493.1"/>
    <property type="molecule type" value="Genomic_DNA"/>
</dbReference>
<dbReference type="SUPFAM" id="SSF51445">
    <property type="entry name" value="(Trans)glycosidases"/>
    <property type="match status" value="1"/>
</dbReference>
<proteinExistence type="predicted"/>
<accession>A0ABQ6B8X2</accession>
<dbReference type="Proteomes" id="UP001156905">
    <property type="component" value="Unassembled WGS sequence"/>
</dbReference>
<comment type="caution">
    <text evidence="1">The sequence shown here is derived from an EMBL/GenBank/DDBJ whole genome shotgun (WGS) entry which is preliminary data.</text>
</comment>
<protein>
    <recommendedName>
        <fullName evidence="3">GH26 domain-containing protein</fullName>
    </recommendedName>
</protein>
<dbReference type="InterPro" id="IPR017853">
    <property type="entry name" value="GH"/>
</dbReference>
<sequence>MPPTGDDKTALPQLRAYLNDNIFPSGSAKPFWLTEWGFGSDGSTPADSQRGRSVAATRADLGDLCRQGRLKGAFWYVWNAPDKDSIYRDGRLMPSGKLVVAPMK</sequence>